<dbReference type="Proteomes" id="UP000315700">
    <property type="component" value="Chromosome"/>
</dbReference>
<organism evidence="2 3">
    <name type="scientific">Caulifigura coniformis</name>
    <dbReference type="NCBI Taxonomy" id="2527983"/>
    <lineage>
        <taxon>Bacteria</taxon>
        <taxon>Pseudomonadati</taxon>
        <taxon>Planctomycetota</taxon>
        <taxon>Planctomycetia</taxon>
        <taxon>Planctomycetales</taxon>
        <taxon>Planctomycetaceae</taxon>
        <taxon>Caulifigura</taxon>
    </lineage>
</organism>
<keyword evidence="3" id="KW-1185">Reference proteome</keyword>
<accession>A0A517SIZ9</accession>
<feature type="region of interest" description="Disordered" evidence="1">
    <location>
        <begin position="176"/>
        <end position="201"/>
    </location>
</feature>
<protein>
    <submittedName>
        <fullName evidence="2">Flagellin N-methylase</fullName>
    </submittedName>
</protein>
<reference evidence="2 3" key="1">
    <citation type="submission" date="2019-02" db="EMBL/GenBank/DDBJ databases">
        <title>Deep-cultivation of Planctomycetes and their phenomic and genomic characterization uncovers novel biology.</title>
        <authorList>
            <person name="Wiegand S."/>
            <person name="Jogler M."/>
            <person name="Boedeker C."/>
            <person name="Pinto D."/>
            <person name="Vollmers J."/>
            <person name="Rivas-Marin E."/>
            <person name="Kohn T."/>
            <person name="Peeters S.H."/>
            <person name="Heuer A."/>
            <person name="Rast P."/>
            <person name="Oberbeckmann S."/>
            <person name="Bunk B."/>
            <person name="Jeske O."/>
            <person name="Meyerdierks A."/>
            <person name="Storesund J.E."/>
            <person name="Kallscheuer N."/>
            <person name="Luecker S."/>
            <person name="Lage O.M."/>
            <person name="Pohl T."/>
            <person name="Merkel B.J."/>
            <person name="Hornburger P."/>
            <person name="Mueller R.-W."/>
            <person name="Bruemmer F."/>
            <person name="Labrenz M."/>
            <person name="Spormann A.M."/>
            <person name="Op den Camp H."/>
            <person name="Overmann J."/>
            <person name="Amann R."/>
            <person name="Jetten M.S.M."/>
            <person name="Mascher T."/>
            <person name="Medema M.H."/>
            <person name="Devos D.P."/>
            <person name="Kaster A.-K."/>
            <person name="Ovreas L."/>
            <person name="Rohde M."/>
            <person name="Galperin M.Y."/>
            <person name="Jogler C."/>
        </authorList>
    </citation>
    <scope>NUCLEOTIDE SEQUENCE [LARGE SCALE GENOMIC DNA]</scope>
    <source>
        <strain evidence="2 3">Pan44</strain>
    </source>
</reference>
<dbReference type="AlphaFoldDB" id="A0A517SIZ9"/>
<keyword evidence="2" id="KW-0966">Cell projection</keyword>
<proteinExistence type="predicted"/>
<dbReference type="KEGG" id="ccos:Pan44_41650"/>
<keyword evidence="2" id="KW-0808">Transferase</keyword>
<evidence type="ECO:0000313" key="2">
    <source>
        <dbReference type="EMBL" id="QDT56114.1"/>
    </source>
</evidence>
<keyword evidence="2" id="KW-0282">Flagellum</keyword>
<evidence type="ECO:0000313" key="3">
    <source>
        <dbReference type="Proteomes" id="UP000315700"/>
    </source>
</evidence>
<keyword evidence="2" id="KW-0969">Cilium</keyword>
<dbReference type="InterPro" id="IPR005358">
    <property type="entry name" value="Puta_zinc/iron-chelating_dom"/>
</dbReference>
<keyword evidence="2" id="KW-0489">Methyltransferase</keyword>
<sequence length="201" mass="22317">MAMHKTDRGRNARVIIATSPGLSSQQSTLMRCNCRFDKLLTCESVELTTRFPESMTPLPVVVVPIESCQGCGACCSEQGAPPDYVALRMSPHLADDPSFADDLARSRSLSGEPLRLLDLYFEEREAGRRSENGVCVWFDTANCCCRFYDLRPSTCRVFELDSPGCHIYRRRQGIGAGQPSTRDLRPGPPSPAEQQEPLRTT</sequence>
<evidence type="ECO:0000256" key="1">
    <source>
        <dbReference type="SAM" id="MobiDB-lite"/>
    </source>
</evidence>
<name>A0A517SIZ9_9PLAN</name>
<dbReference type="GO" id="GO:0008168">
    <property type="term" value="F:methyltransferase activity"/>
    <property type="evidence" value="ECO:0007669"/>
    <property type="project" value="UniProtKB-KW"/>
</dbReference>
<gene>
    <name evidence="2" type="ORF">Pan44_41650</name>
</gene>
<dbReference type="GO" id="GO:0032259">
    <property type="term" value="P:methylation"/>
    <property type="evidence" value="ECO:0007669"/>
    <property type="project" value="UniProtKB-KW"/>
</dbReference>
<dbReference type="InParanoid" id="A0A517SIZ9"/>
<dbReference type="EMBL" id="CP036271">
    <property type="protein sequence ID" value="QDT56114.1"/>
    <property type="molecule type" value="Genomic_DNA"/>
</dbReference>
<dbReference type="Pfam" id="PF03692">
    <property type="entry name" value="CxxCxxCC"/>
    <property type="match status" value="1"/>
</dbReference>